<feature type="transmembrane region" description="Helical" evidence="5">
    <location>
        <begin position="152"/>
        <end position="183"/>
    </location>
</feature>
<dbReference type="SUPFAM" id="SSF81321">
    <property type="entry name" value="Family A G protein-coupled receptor-like"/>
    <property type="match status" value="1"/>
</dbReference>
<comment type="caution">
    <text evidence="7">The sequence shown here is derived from an EMBL/GenBank/DDBJ whole genome shotgun (WGS) entry which is preliminary data.</text>
</comment>
<dbReference type="Gene3D" id="1.20.1070.10">
    <property type="entry name" value="Rhodopsin 7-helix transmembrane proteins"/>
    <property type="match status" value="1"/>
</dbReference>
<feature type="transmembrane region" description="Helical" evidence="5">
    <location>
        <begin position="189"/>
        <end position="209"/>
    </location>
</feature>
<reference evidence="7" key="1">
    <citation type="submission" date="2021-02" db="EMBL/GenBank/DDBJ databases">
        <authorList>
            <person name="Nowell W R."/>
        </authorList>
    </citation>
    <scope>NUCLEOTIDE SEQUENCE</scope>
</reference>
<keyword evidence="3 5" id="KW-1133">Transmembrane helix</keyword>
<organism evidence="7 8">
    <name type="scientific">Adineta ricciae</name>
    <name type="common">Rotifer</name>
    <dbReference type="NCBI Taxonomy" id="249248"/>
    <lineage>
        <taxon>Eukaryota</taxon>
        <taxon>Metazoa</taxon>
        <taxon>Spiralia</taxon>
        <taxon>Gnathifera</taxon>
        <taxon>Rotifera</taxon>
        <taxon>Eurotatoria</taxon>
        <taxon>Bdelloidea</taxon>
        <taxon>Adinetida</taxon>
        <taxon>Adinetidae</taxon>
        <taxon>Adineta</taxon>
    </lineage>
</organism>
<name>A0A815KW45_ADIRI</name>
<dbReference type="GO" id="GO:0016020">
    <property type="term" value="C:membrane"/>
    <property type="evidence" value="ECO:0007669"/>
    <property type="project" value="UniProtKB-SubCell"/>
</dbReference>
<keyword evidence="2 5" id="KW-0812">Transmembrane</keyword>
<evidence type="ECO:0000259" key="6">
    <source>
        <dbReference type="PROSITE" id="PS50262"/>
    </source>
</evidence>
<dbReference type="EMBL" id="CAJNOJ010000326">
    <property type="protein sequence ID" value="CAF1400913.1"/>
    <property type="molecule type" value="Genomic_DNA"/>
</dbReference>
<dbReference type="InterPro" id="IPR000276">
    <property type="entry name" value="GPCR_Rhodpsn"/>
</dbReference>
<dbReference type="Pfam" id="PF00001">
    <property type="entry name" value="7tm_1"/>
    <property type="match status" value="1"/>
</dbReference>
<evidence type="ECO:0000313" key="7">
    <source>
        <dbReference type="EMBL" id="CAF1400913.1"/>
    </source>
</evidence>
<feature type="transmembrane region" description="Helical" evidence="5">
    <location>
        <begin position="102"/>
        <end position="131"/>
    </location>
</feature>
<comment type="subcellular location">
    <subcellularLocation>
        <location evidence="1">Membrane</location>
    </subcellularLocation>
</comment>
<protein>
    <recommendedName>
        <fullName evidence="6">G-protein coupled receptors family 1 profile domain-containing protein</fullName>
    </recommendedName>
</protein>
<feature type="transmembrane region" description="Helical" evidence="5">
    <location>
        <begin position="61"/>
        <end position="90"/>
    </location>
</feature>
<feature type="domain" description="G-protein coupled receptors family 1 profile" evidence="6">
    <location>
        <begin position="1"/>
        <end position="214"/>
    </location>
</feature>
<evidence type="ECO:0000256" key="3">
    <source>
        <dbReference type="ARBA" id="ARBA00022989"/>
    </source>
</evidence>
<accession>A0A815KW45</accession>
<dbReference type="PROSITE" id="PS50262">
    <property type="entry name" value="G_PROTEIN_RECEP_F1_2"/>
    <property type="match status" value="1"/>
</dbReference>
<gene>
    <name evidence="7" type="ORF">EDS130_LOCUS36002</name>
</gene>
<evidence type="ECO:0000313" key="8">
    <source>
        <dbReference type="Proteomes" id="UP000663852"/>
    </source>
</evidence>
<evidence type="ECO:0000256" key="4">
    <source>
        <dbReference type="ARBA" id="ARBA00023136"/>
    </source>
</evidence>
<keyword evidence="4 5" id="KW-0472">Membrane</keyword>
<dbReference type="GO" id="GO:0004930">
    <property type="term" value="F:G protein-coupled receptor activity"/>
    <property type="evidence" value="ECO:0007669"/>
    <property type="project" value="InterPro"/>
</dbReference>
<dbReference type="InterPro" id="IPR017452">
    <property type="entry name" value="GPCR_Rhodpsn_7TM"/>
</dbReference>
<dbReference type="Proteomes" id="UP000663852">
    <property type="component" value="Unassembled WGS sequence"/>
</dbReference>
<evidence type="ECO:0000256" key="2">
    <source>
        <dbReference type="ARBA" id="ARBA00022692"/>
    </source>
</evidence>
<proteinExistence type="predicted"/>
<evidence type="ECO:0000256" key="5">
    <source>
        <dbReference type="SAM" id="Phobius"/>
    </source>
</evidence>
<dbReference type="AlphaFoldDB" id="A0A815KW45"/>
<sequence>MLKGHLYPNTLQLTDKIQWCHIKAYLINVAMTYSLYSNTLHSLYRFVRIVYYTRCSLYQNIYLYIFGIIIQLILSLIQPIPLLFTGIYGYEDYHCQILLTEWIGVMIATVLIWIPPLSITITIYIYTVYYLRKNSSTFTFRQQTRFTRDVTVIKRIVWSIIFVISCTIPAFSVTIMFYLFAYAGWWRNHLAWLGFILSFTGMSFVHTWFSPHLHLFPLRRSNRINHQQTTRIVVINLR</sequence>
<evidence type="ECO:0000256" key="1">
    <source>
        <dbReference type="ARBA" id="ARBA00004370"/>
    </source>
</evidence>